<evidence type="ECO:0000256" key="5">
    <source>
        <dbReference type="ARBA" id="ARBA00022741"/>
    </source>
</evidence>
<evidence type="ECO:0000313" key="12">
    <source>
        <dbReference type="Proteomes" id="UP000801492"/>
    </source>
</evidence>
<evidence type="ECO:0000256" key="9">
    <source>
        <dbReference type="SAM" id="Phobius"/>
    </source>
</evidence>
<dbReference type="GO" id="GO:0016887">
    <property type="term" value="F:ATP hydrolysis activity"/>
    <property type="evidence" value="ECO:0007669"/>
    <property type="project" value="InterPro"/>
</dbReference>
<evidence type="ECO:0000256" key="6">
    <source>
        <dbReference type="ARBA" id="ARBA00022840"/>
    </source>
</evidence>
<proteinExistence type="inferred from homology"/>
<dbReference type="Proteomes" id="UP000801492">
    <property type="component" value="Unassembled WGS sequence"/>
</dbReference>
<evidence type="ECO:0000256" key="4">
    <source>
        <dbReference type="ARBA" id="ARBA00022692"/>
    </source>
</evidence>
<keyword evidence="3" id="KW-0813">Transport</keyword>
<gene>
    <name evidence="11" type="ORF">ILUMI_11848</name>
</gene>
<keyword evidence="5" id="KW-0547">Nucleotide-binding</keyword>
<keyword evidence="8 9" id="KW-0472">Membrane</keyword>
<dbReference type="Gene3D" id="3.40.50.300">
    <property type="entry name" value="P-loop containing nucleotide triphosphate hydrolases"/>
    <property type="match status" value="2"/>
</dbReference>
<accession>A0A8K0D464</accession>
<dbReference type="Pfam" id="PF00005">
    <property type="entry name" value="ABC_tran"/>
    <property type="match status" value="1"/>
</dbReference>
<dbReference type="SMART" id="SM00382">
    <property type="entry name" value="AAA"/>
    <property type="match status" value="1"/>
</dbReference>
<feature type="transmembrane region" description="Helical" evidence="9">
    <location>
        <begin position="408"/>
        <end position="429"/>
    </location>
</feature>
<sequence>MSTIDNSSSVNMEFQDLRYLINGKKSILKSINGKFCSGELTAILGTSGAGKTTLLNILAGYISTGVTGSITTNGMPRNMKSFRKLSAYIMQEDLLQPYLSVGELMMIAANLKLGTHICLSETSTRVSAHNTKRTYIGRAGTAFPGQRRALIANPDADNSGNSVIDIRNRLGQKNTVTTTGHHAKLLIQGIKEVLKLLGFETCLETRTENLSGGQKKRLSIALEMVSDPSVIFLDEPTRRAGTAFPGQRRALIANPDADNSGNSVIDIRNRLGQKNTVTTTGHHAKLLIQGIKEVLKLLGFETCLETRTENLSGGQKKRLSIALEMVSDPSTMQGSVLALVEGIQNGKVNRRDLRTERNLSTSCIPSVSDEETIQVNVPEMDVNSATLFWTQFRILSFRMFLQVKRNKTALWILLTSHIIAMTLFGSLYYGVGYGNQIHPIVKVILQSSYLRVGIIAICNTLLEDRGSLDCIDEIYCYYQDPNRFLKDLGVQNRYYSLHILGLVAFGVVFRLSGFLVLKWRLTYEFSQTIVNYANKIFRHS</sequence>
<dbReference type="PROSITE" id="PS00211">
    <property type="entry name" value="ABC_TRANSPORTER_1"/>
    <property type="match status" value="1"/>
</dbReference>
<dbReference type="SUPFAM" id="SSF52540">
    <property type="entry name" value="P-loop containing nucleoside triphosphate hydrolases"/>
    <property type="match status" value="2"/>
</dbReference>
<dbReference type="InterPro" id="IPR050352">
    <property type="entry name" value="ABCG_transporters"/>
</dbReference>
<keyword evidence="6" id="KW-0067">ATP-binding</keyword>
<feature type="domain" description="ABC transporter" evidence="10">
    <location>
        <begin position="12"/>
        <end position="324"/>
    </location>
</feature>
<dbReference type="AlphaFoldDB" id="A0A8K0D464"/>
<dbReference type="OrthoDB" id="66620at2759"/>
<dbReference type="InterPro" id="IPR027417">
    <property type="entry name" value="P-loop_NTPase"/>
</dbReference>
<keyword evidence="4 9" id="KW-0812">Transmembrane</keyword>
<dbReference type="GO" id="GO:0005524">
    <property type="term" value="F:ATP binding"/>
    <property type="evidence" value="ECO:0007669"/>
    <property type="project" value="UniProtKB-KW"/>
</dbReference>
<name>A0A8K0D464_IGNLU</name>
<evidence type="ECO:0000259" key="10">
    <source>
        <dbReference type="PROSITE" id="PS50893"/>
    </source>
</evidence>
<dbReference type="EMBL" id="VTPC01007128">
    <property type="protein sequence ID" value="KAF2894325.1"/>
    <property type="molecule type" value="Genomic_DNA"/>
</dbReference>
<comment type="similarity">
    <text evidence="2">Belongs to the ABC transporter superfamily. ABCG family. Eye pigment precursor importer (TC 3.A.1.204) subfamily.</text>
</comment>
<keyword evidence="12" id="KW-1185">Reference proteome</keyword>
<reference evidence="11" key="1">
    <citation type="submission" date="2019-08" db="EMBL/GenBank/DDBJ databases">
        <title>The genome of the North American firefly Photinus pyralis.</title>
        <authorList>
            <consortium name="Photinus pyralis genome working group"/>
            <person name="Fallon T.R."/>
            <person name="Sander Lower S.E."/>
            <person name="Weng J.-K."/>
        </authorList>
    </citation>
    <scope>NUCLEOTIDE SEQUENCE</scope>
    <source>
        <strain evidence="11">TRF0915ILg1</strain>
        <tissue evidence="11">Whole body</tissue>
    </source>
</reference>
<keyword evidence="7 9" id="KW-1133">Transmembrane helix</keyword>
<evidence type="ECO:0000256" key="7">
    <source>
        <dbReference type="ARBA" id="ARBA00022989"/>
    </source>
</evidence>
<evidence type="ECO:0000313" key="11">
    <source>
        <dbReference type="EMBL" id="KAF2894325.1"/>
    </source>
</evidence>
<dbReference type="InterPro" id="IPR003439">
    <property type="entry name" value="ABC_transporter-like_ATP-bd"/>
</dbReference>
<dbReference type="PANTHER" id="PTHR48041">
    <property type="entry name" value="ABC TRANSPORTER G FAMILY MEMBER 28"/>
    <property type="match status" value="1"/>
</dbReference>
<dbReference type="PROSITE" id="PS50893">
    <property type="entry name" value="ABC_TRANSPORTER_2"/>
    <property type="match status" value="1"/>
</dbReference>
<dbReference type="InterPro" id="IPR003593">
    <property type="entry name" value="AAA+_ATPase"/>
</dbReference>
<evidence type="ECO:0000256" key="1">
    <source>
        <dbReference type="ARBA" id="ARBA00004141"/>
    </source>
</evidence>
<comment type="caution">
    <text evidence="11">The sequence shown here is derived from an EMBL/GenBank/DDBJ whole genome shotgun (WGS) entry which is preliminary data.</text>
</comment>
<comment type="subcellular location">
    <subcellularLocation>
        <location evidence="1">Membrane</location>
        <topology evidence="1">Multi-pass membrane protein</topology>
    </subcellularLocation>
</comment>
<evidence type="ECO:0000256" key="2">
    <source>
        <dbReference type="ARBA" id="ARBA00005814"/>
    </source>
</evidence>
<evidence type="ECO:0000256" key="3">
    <source>
        <dbReference type="ARBA" id="ARBA00022448"/>
    </source>
</evidence>
<dbReference type="GO" id="GO:0005886">
    <property type="term" value="C:plasma membrane"/>
    <property type="evidence" value="ECO:0007669"/>
    <property type="project" value="TreeGrafter"/>
</dbReference>
<evidence type="ECO:0000256" key="8">
    <source>
        <dbReference type="ARBA" id="ARBA00023136"/>
    </source>
</evidence>
<feature type="transmembrane region" description="Helical" evidence="9">
    <location>
        <begin position="495"/>
        <end position="517"/>
    </location>
</feature>
<protein>
    <recommendedName>
        <fullName evidence="10">ABC transporter domain-containing protein</fullName>
    </recommendedName>
</protein>
<dbReference type="GO" id="GO:0042626">
    <property type="term" value="F:ATPase-coupled transmembrane transporter activity"/>
    <property type="evidence" value="ECO:0007669"/>
    <property type="project" value="TreeGrafter"/>
</dbReference>
<organism evidence="11 12">
    <name type="scientific">Ignelater luminosus</name>
    <name type="common">Cucubano</name>
    <name type="synonym">Pyrophorus luminosus</name>
    <dbReference type="NCBI Taxonomy" id="2038154"/>
    <lineage>
        <taxon>Eukaryota</taxon>
        <taxon>Metazoa</taxon>
        <taxon>Ecdysozoa</taxon>
        <taxon>Arthropoda</taxon>
        <taxon>Hexapoda</taxon>
        <taxon>Insecta</taxon>
        <taxon>Pterygota</taxon>
        <taxon>Neoptera</taxon>
        <taxon>Endopterygota</taxon>
        <taxon>Coleoptera</taxon>
        <taxon>Polyphaga</taxon>
        <taxon>Elateriformia</taxon>
        <taxon>Elateroidea</taxon>
        <taxon>Elateridae</taxon>
        <taxon>Agrypninae</taxon>
        <taxon>Pyrophorini</taxon>
        <taxon>Ignelater</taxon>
    </lineage>
</organism>
<dbReference type="PANTHER" id="PTHR48041:SF78">
    <property type="entry name" value="ABC TRANSPORTER EXPRESSED IN TRACHEA, ISOFORM A"/>
    <property type="match status" value="1"/>
</dbReference>
<dbReference type="InterPro" id="IPR017871">
    <property type="entry name" value="ABC_transporter-like_CS"/>
</dbReference>